<protein>
    <submittedName>
        <fullName evidence="2">Urb2p</fullName>
    </submittedName>
</protein>
<evidence type="ECO:0000259" key="1">
    <source>
        <dbReference type="Pfam" id="PF10441"/>
    </source>
</evidence>
<reference evidence="2 3" key="1">
    <citation type="journal article" date="2013" name="BMC Genomics">
        <title>High quality de novo sequencing and assembly of the Saccharomyces arboricolus genome.</title>
        <authorList>
            <person name="Liti G."/>
            <person name="Nguyen Ba A.N."/>
            <person name="Blythe M."/>
            <person name="Mueller C.A."/>
            <person name="Bergstroem A."/>
            <person name="Cubillos F.A."/>
            <person name="Dafhnis-Calas F."/>
            <person name="Khoshraftar S."/>
            <person name="Malla S."/>
            <person name="Mehta N."/>
            <person name="Siow C.C."/>
            <person name="Warringer J."/>
            <person name="Moses A.M."/>
            <person name="Louis E.J."/>
            <person name="Nieduszynski C.A."/>
        </authorList>
    </citation>
    <scope>NUCLEOTIDE SEQUENCE [LARGE SCALE GENOMIC DNA]</scope>
    <source>
        <strain evidence="3">H-6 / AS 2.3317 / CBS 10644</strain>
    </source>
</reference>
<dbReference type="InterPro" id="IPR052609">
    <property type="entry name" value="Ribosome_Biogenesis_Reg"/>
</dbReference>
<name>J8LLS6_SACAR</name>
<keyword evidence="3" id="KW-1185">Reference proteome</keyword>
<gene>
    <name evidence="2" type="ORF">SU7_1835</name>
</gene>
<evidence type="ECO:0000313" key="2">
    <source>
        <dbReference type="EMBL" id="EJS43037.1"/>
    </source>
</evidence>
<organism evidence="2 3">
    <name type="scientific">Saccharomyces arboricola (strain H-6 / AS 2.3317 / CBS 10644)</name>
    <name type="common">Yeast</name>
    <dbReference type="NCBI Taxonomy" id="1160507"/>
    <lineage>
        <taxon>Eukaryota</taxon>
        <taxon>Fungi</taxon>
        <taxon>Dikarya</taxon>
        <taxon>Ascomycota</taxon>
        <taxon>Saccharomycotina</taxon>
        <taxon>Saccharomycetes</taxon>
        <taxon>Saccharomycetales</taxon>
        <taxon>Saccharomycetaceae</taxon>
        <taxon>Saccharomyces</taxon>
    </lineage>
</organism>
<dbReference type="InterPro" id="IPR018849">
    <property type="entry name" value="Urb2/Npa2_C"/>
</dbReference>
<accession>J8LLS6</accession>
<evidence type="ECO:0000313" key="3">
    <source>
        <dbReference type="Proteomes" id="UP000006968"/>
    </source>
</evidence>
<sequence length="1175" mass="135303">MCKLTEELSIPDNAQDLSKLLRSTNTKPYQIAQIISGFDESKVYFPNKDIFVLELLIDRLNNGNLDFFKTSEHTWIIFGKLLDAIDDPISIKKILKKLKTVSVMIRTVQLWPMETLSRRSDSSFMKVFFSINSYLVVNFSAEETFQLLEQVINGLSSCSTDEIAFSYLQDACSLTHVDNIIMTDNKIATCYCKHMLLPTLKYFSQIEKPTLSSQTFNRLSGFIGKFLLQPRVDYMDMNEKFVRENASEFNDEMAYNYFAAFADFLSKDNFDQLEAIFDILTAQRPSLKCRFLALLSESKKTVSQEFLEKLLLETLTSSSESGLLLLIPTILKLDIEVAIKHIFRLLELVQLEHSTDPLFSSHVWDLIIQSHANARELSHFFDKINDYCSRIGPDSYFLLSSQAYVKSITKQLFTLSTLQWKALLQNLLDQVNHDSTNRVPLYLIRICLGGLTESVSHTTLNELKPILYQVFTLESFNNNLQWDLKYHIMEVYDDIVPAEESKKIEYIFSSNIFDTRSENLEELFFYCFKVREYMSFDLSAVTEKFMKHFENLDDDTKSNLSFSIISKFATLVNNNFTRDNIFFLVESSLSNPENLCRLLNNDDIFEEANITHVLVNKLASSYNQAFALDALAQIPIQCINKNIRVAIINNLTSKPVCSNVAARKCILHLLSSPTFKSNIETNFNELCEKTIVTPDMIISERDNGEINAGDEESVFEKVWTNHLSQIKEPVSEKFLKTGYDIIENAVLSVDGDMKVIIAGFTVAKHLKPDSKHRNVQDIILNYTVMIMENYSQQFEAKTIPLFRTSMAEFYEITTTGQVDISKYKADILGIFSKIMHRYNSNKNYHPDEEQEMFLIHSLLVDDRLEYIFAEYLNINHTISCDFALGACLRQSLKKGPDDFNRLLWNSAKSFSTIKEAYAEKFVKVFIIMSKEISRDNNLGHHLFVIALLEAYTSCDTGKFGYKSYLLLFDAIKHFLVSKPWLFTQYCIEMLLPFCLKTITLIMNNESSTEINKCFINIIEVIDHILLVHRFKFSNRHHLINSVLCQLLEIIAMHDGILSTESADAISRLITNYCEPYNVSNTQNGSKNNLSSKISLIKQSIRKNVLVVLTKYIQLSITTQFSLNIKKNLQPGIHAIFDILSQSELSELNAFLDIPGKQYFRALYLQYKKTGKWRED</sequence>
<dbReference type="PANTHER" id="PTHR15682">
    <property type="entry name" value="UNHEALTHY RIBOSOME BIOGENESIS PROTEIN 2 HOMOLOG"/>
    <property type="match status" value="1"/>
</dbReference>
<proteinExistence type="predicted"/>
<dbReference type="GO" id="GO:0042254">
    <property type="term" value="P:ribosome biogenesis"/>
    <property type="evidence" value="ECO:0007669"/>
    <property type="project" value="TreeGrafter"/>
</dbReference>
<dbReference type="AlphaFoldDB" id="J8LLS6"/>
<dbReference type="Pfam" id="PF10441">
    <property type="entry name" value="Urb2"/>
    <property type="match status" value="1"/>
</dbReference>
<comment type="caution">
    <text evidence="2">The sequence shown here is derived from an EMBL/GenBank/DDBJ whole genome shotgun (WGS) entry which is preliminary data.</text>
</comment>
<feature type="domain" description="Nucleolar 27S pre-rRNA processing Urb2/Npa2 C-terminal" evidence="1">
    <location>
        <begin position="967"/>
        <end position="1174"/>
    </location>
</feature>
<dbReference type="HOGENOM" id="CLU_008472_0_0_1"/>
<dbReference type="EMBL" id="ALIE01000115">
    <property type="protein sequence ID" value="EJS43037.1"/>
    <property type="molecule type" value="Genomic_DNA"/>
</dbReference>
<dbReference type="OrthoDB" id="160374at2759"/>
<dbReference type="Proteomes" id="UP000006968">
    <property type="component" value="Chromosome X"/>
</dbReference>
<dbReference type="GO" id="GO:0005730">
    <property type="term" value="C:nucleolus"/>
    <property type="evidence" value="ECO:0007669"/>
    <property type="project" value="TreeGrafter"/>
</dbReference>
<dbReference type="PANTHER" id="PTHR15682:SF2">
    <property type="entry name" value="UNHEALTHY RIBOSOME BIOGENESIS PROTEIN 2 HOMOLOG"/>
    <property type="match status" value="1"/>
</dbReference>